<dbReference type="PANTHER" id="PTHR34322">
    <property type="entry name" value="TRANSPOSASE, Y1_TNP DOMAIN-CONTAINING"/>
    <property type="match status" value="1"/>
</dbReference>
<dbReference type="EMBL" id="CP120678">
    <property type="protein sequence ID" value="WIW70882.1"/>
    <property type="molecule type" value="Genomic_DNA"/>
</dbReference>
<gene>
    <name evidence="2" type="ORF">P3F81_00725</name>
</gene>
<protein>
    <submittedName>
        <fullName evidence="2">Transposase</fullName>
    </submittedName>
</protein>
<dbReference type="InterPro" id="IPR036515">
    <property type="entry name" value="Transposase_17_sf"/>
</dbReference>
<dbReference type="GO" id="GO:0004803">
    <property type="term" value="F:transposase activity"/>
    <property type="evidence" value="ECO:0007669"/>
    <property type="project" value="InterPro"/>
</dbReference>
<dbReference type="SMART" id="SM01321">
    <property type="entry name" value="Y1_Tnp"/>
    <property type="match status" value="1"/>
</dbReference>
<dbReference type="GO" id="GO:0003677">
    <property type="term" value="F:DNA binding"/>
    <property type="evidence" value="ECO:0007669"/>
    <property type="project" value="InterPro"/>
</dbReference>
<dbReference type="Proteomes" id="UP001243623">
    <property type="component" value="Chromosome"/>
</dbReference>
<evidence type="ECO:0000259" key="1">
    <source>
        <dbReference type="SMART" id="SM01321"/>
    </source>
</evidence>
<feature type="domain" description="Transposase IS200-like" evidence="1">
    <location>
        <begin position="9"/>
        <end position="123"/>
    </location>
</feature>
<organism evidence="2 3">
    <name type="scientific">Selenobaculum gibii</name>
    <dbReference type="NCBI Taxonomy" id="3054208"/>
    <lineage>
        <taxon>Bacteria</taxon>
        <taxon>Bacillati</taxon>
        <taxon>Bacillota</taxon>
        <taxon>Negativicutes</taxon>
        <taxon>Selenomonadales</taxon>
        <taxon>Selenomonadaceae</taxon>
        <taxon>Selenobaculum</taxon>
    </lineage>
</organism>
<dbReference type="PANTHER" id="PTHR34322:SF2">
    <property type="entry name" value="TRANSPOSASE IS200-LIKE DOMAIN-CONTAINING PROTEIN"/>
    <property type="match status" value="1"/>
</dbReference>
<reference evidence="2" key="1">
    <citation type="submission" date="2023-03" db="EMBL/GenBank/DDBJ databases">
        <title>Selenobaculum gbiensis gen. nov. sp. nov., a new bacterium isolated from the gut microbiota of IBD patient.</title>
        <authorList>
            <person name="Yeo S."/>
            <person name="Park H."/>
            <person name="Huh C.S."/>
        </authorList>
    </citation>
    <scope>NUCLEOTIDE SEQUENCE</scope>
    <source>
        <strain evidence="2">ICN-92133</strain>
    </source>
</reference>
<proteinExistence type="predicted"/>
<dbReference type="AlphaFoldDB" id="A0A9Y2AJ89"/>
<evidence type="ECO:0000313" key="2">
    <source>
        <dbReference type="EMBL" id="WIW70882.1"/>
    </source>
</evidence>
<dbReference type="GO" id="GO:0006313">
    <property type="term" value="P:DNA transposition"/>
    <property type="evidence" value="ECO:0007669"/>
    <property type="project" value="InterPro"/>
</dbReference>
<dbReference type="NCBIfam" id="NF047646">
    <property type="entry name" value="REP_Tyr_transpos"/>
    <property type="match status" value="1"/>
</dbReference>
<dbReference type="SUPFAM" id="SSF143422">
    <property type="entry name" value="Transposase IS200-like"/>
    <property type="match status" value="1"/>
</dbReference>
<dbReference type="Pfam" id="PF01797">
    <property type="entry name" value="Y1_Tnp"/>
    <property type="match status" value="1"/>
</dbReference>
<dbReference type="KEGG" id="sgbi:P3F81_00725"/>
<dbReference type="RefSeq" id="WP_147667303.1">
    <property type="nucleotide sequence ID" value="NZ_CP120678.1"/>
</dbReference>
<sequence length="253" mass="30085">MPRQQRDRSNTGYYHIMIRGNDKKDIFIDEQDKIYFIEILKTKKEENRYGLIAFCIMDNHAHLILQEKEEDIANIMKRINISYVFYFNKKYKRIGHLFQDRYKSQKIEEDSYLLMATRYIHQNPVKAGIVNKAEQYKWSSYKAYIGKDEDLAKEIDKGLVLGILAENKSEAIKELEKFTNMDGNDIFIDIDVKANRMEENQAMKLWDELNEKENPLEEKLKTFRAETNLPLRKLAEITGINDEVTMRMIPPKR</sequence>
<evidence type="ECO:0000313" key="3">
    <source>
        <dbReference type="Proteomes" id="UP001243623"/>
    </source>
</evidence>
<name>A0A9Y2AJ89_9FIRM</name>
<dbReference type="Gene3D" id="3.30.70.1290">
    <property type="entry name" value="Transposase IS200-like"/>
    <property type="match status" value="1"/>
</dbReference>
<keyword evidence="3" id="KW-1185">Reference proteome</keyword>
<accession>A0A9Y2AJ89</accession>
<dbReference type="InterPro" id="IPR002686">
    <property type="entry name" value="Transposase_17"/>
</dbReference>